<dbReference type="InParanoid" id="A0A2V0PIB5"/>
<name>A0A2V0PIB5_9CHLO</name>
<dbReference type="PROSITE" id="PS00571">
    <property type="entry name" value="AMIDASES"/>
    <property type="match status" value="1"/>
</dbReference>
<proteinExistence type="inferred from homology"/>
<dbReference type="InterPro" id="IPR020556">
    <property type="entry name" value="Amidase_CS"/>
</dbReference>
<dbReference type="PANTHER" id="PTHR46310:SF7">
    <property type="entry name" value="AMIDASE 1"/>
    <property type="match status" value="1"/>
</dbReference>
<organism evidence="3 4">
    <name type="scientific">Raphidocelis subcapitata</name>
    <dbReference type="NCBI Taxonomy" id="307507"/>
    <lineage>
        <taxon>Eukaryota</taxon>
        <taxon>Viridiplantae</taxon>
        <taxon>Chlorophyta</taxon>
        <taxon>core chlorophytes</taxon>
        <taxon>Chlorophyceae</taxon>
        <taxon>CS clade</taxon>
        <taxon>Sphaeropleales</taxon>
        <taxon>Selenastraceae</taxon>
        <taxon>Raphidocelis</taxon>
    </lineage>
</organism>
<dbReference type="Gene3D" id="3.90.1300.10">
    <property type="entry name" value="Amidase signature (AS) domain"/>
    <property type="match status" value="1"/>
</dbReference>
<dbReference type="PANTHER" id="PTHR46310">
    <property type="entry name" value="AMIDASE 1"/>
    <property type="match status" value="1"/>
</dbReference>
<dbReference type="Proteomes" id="UP000247498">
    <property type="component" value="Unassembled WGS sequence"/>
</dbReference>
<dbReference type="FunCoup" id="A0A2V0PIB5">
    <property type="interactions" value="791"/>
</dbReference>
<dbReference type="AlphaFoldDB" id="A0A2V0PIB5"/>
<sequence>MAATGAGAAQARPDPTGSFILQFEVPGAPRGPLAGKTVAVKDLFDVKGYPTGFGNPTWLETHPDPAPANAPAVQALLDAGATLVGKTHMDELAYSLNGENAHYGTPANAAAPGRIPGGSSSGSAAAVAGGQADIGLGSDTGGSVRVPASYCGLWGIRPTHGRASLAAAAPLAPSFDTVGWFARDAAALRAAGGALLPPAGARPLPAPPRWLVAEDAFELALPETSAAIYQRLSGPAFEGVVAALGRPADVKIGEVEGAPDLAGLKAWMGVFRITQGWEVWRCHGEWLRAANPQLGPGIKDRFEWASTITQEQWAAADAQRKKIRDHMTALLGADGVLALPTAPGPAVPRGMPGAELEDWRTRLLSLTCVAGLSGLPQVNIPLARVDGLPVGLSLIGPAGSDEALMALAERVAAVAEAGAAAAGAAEPAAAAGAAP</sequence>
<comment type="caution">
    <text evidence="3">The sequence shown here is derived from an EMBL/GenBank/DDBJ whole genome shotgun (WGS) entry which is preliminary data.</text>
</comment>
<evidence type="ECO:0000259" key="2">
    <source>
        <dbReference type="Pfam" id="PF01425"/>
    </source>
</evidence>
<dbReference type="NCBIfam" id="NF006169">
    <property type="entry name" value="PRK08310.1"/>
    <property type="match status" value="1"/>
</dbReference>
<protein>
    <submittedName>
        <fullName evidence="3">Amidase</fullName>
    </submittedName>
</protein>
<dbReference type="STRING" id="307507.A0A2V0PIB5"/>
<dbReference type="EMBL" id="BDRX01000104">
    <property type="protein sequence ID" value="GBF97640.1"/>
    <property type="molecule type" value="Genomic_DNA"/>
</dbReference>
<evidence type="ECO:0000313" key="4">
    <source>
        <dbReference type="Proteomes" id="UP000247498"/>
    </source>
</evidence>
<comment type="similarity">
    <text evidence="1">Belongs to the amidase family.</text>
</comment>
<feature type="domain" description="Amidase" evidence="2">
    <location>
        <begin position="306"/>
        <end position="404"/>
    </location>
</feature>
<dbReference type="OrthoDB" id="245563at2759"/>
<reference evidence="3 4" key="1">
    <citation type="journal article" date="2018" name="Sci. Rep.">
        <title>Raphidocelis subcapitata (=Pseudokirchneriella subcapitata) provides an insight into genome evolution and environmental adaptations in the Sphaeropleales.</title>
        <authorList>
            <person name="Suzuki S."/>
            <person name="Yamaguchi H."/>
            <person name="Nakajima N."/>
            <person name="Kawachi M."/>
        </authorList>
    </citation>
    <scope>NUCLEOTIDE SEQUENCE [LARGE SCALE GENOMIC DNA]</scope>
    <source>
        <strain evidence="3 4">NIES-35</strain>
    </source>
</reference>
<keyword evidence="4" id="KW-1185">Reference proteome</keyword>
<evidence type="ECO:0000256" key="1">
    <source>
        <dbReference type="ARBA" id="ARBA00009199"/>
    </source>
</evidence>
<gene>
    <name evidence="3" type="ORF">Rsub_10516</name>
</gene>
<dbReference type="Pfam" id="PF01425">
    <property type="entry name" value="Amidase"/>
    <property type="match status" value="2"/>
</dbReference>
<dbReference type="InterPro" id="IPR023631">
    <property type="entry name" value="Amidase_dom"/>
</dbReference>
<feature type="domain" description="Amidase" evidence="2">
    <location>
        <begin position="27"/>
        <end position="189"/>
    </location>
</feature>
<dbReference type="InterPro" id="IPR036928">
    <property type="entry name" value="AS_sf"/>
</dbReference>
<evidence type="ECO:0000313" key="3">
    <source>
        <dbReference type="EMBL" id="GBF97640.1"/>
    </source>
</evidence>
<dbReference type="SUPFAM" id="SSF75304">
    <property type="entry name" value="Amidase signature (AS) enzymes"/>
    <property type="match status" value="1"/>
</dbReference>
<accession>A0A2V0PIB5</accession>